<gene>
    <name evidence="2" type="ORF">PBRA_009204</name>
</gene>
<feature type="compositionally biased region" description="Basic residues" evidence="1">
    <location>
        <begin position="1"/>
        <end position="10"/>
    </location>
</feature>
<proteinExistence type="predicted"/>
<dbReference type="Proteomes" id="UP000039324">
    <property type="component" value="Unassembled WGS sequence"/>
</dbReference>
<feature type="region of interest" description="Disordered" evidence="1">
    <location>
        <begin position="1"/>
        <end position="49"/>
    </location>
</feature>
<evidence type="ECO:0000313" key="2">
    <source>
        <dbReference type="EMBL" id="CEP02986.1"/>
    </source>
</evidence>
<accession>A0A0G4J6R8</accession>
<protein>
    <submittedName>
        <fullName evidence="2">Uncharacterized protein</fullName>
    </submittedName>
</protein>
<keyword evidence="3" id="KW-1185">Reference proteome</keyword>
<organism evidence="2 3">
    <name type="scientific">Plasmodiophora brassicae</name>
    <name type="common">Clubroot disease agent</name>
    <dbReference type="NCBI Taxonomy" id="37360"/>
    <lineage>
        <taxon>Eukaryota</taxon>
        <taxon>Sar</taxon>
        <taxon>Rhizaria</taxon>
        <taxon>Endomyxa</taxon>
        <taxon>Phytomyxea</taxon>
        <taxon>Plasmodiophorida</taxon>
        <taxon>Plasmodiophoridae</taxon>
        <taxon>Plasmodiophora</taxon>
    </lineage>
</organism>
<sequence>MSKAPAKKSRMASGPVLNKRSSKAADAPANCPAQNPRPAHERTAGDRATCPAQVVEHTEQAPRPVQLRATV</sequence>
<evidence type="ECO:0000313" key="3">
    <source>
        <dbReference type="Proteomes" id="UP000039324"/>
    </source>
</evidence>
<evidence type="ECO:0000256" key="1">
    <source>
        <dbReference type="SAM" id="MobiDB-lite"/>
    </source>
</evidence>
<dbReference type="EMBL" id="CDSF01000135">
    <property type="protein sequence ID" value="CEP02986.1"/>
    <property type="molecule type" value="Genomic_DNA"/>
</dbReference>
<reference evidence="2 3" key="1">
    <citation type="submission" date="2015-02" db="EMBL/GenBank/DDBJ databases">
        <authorList>
            <person name="Chooi Y.-H."/>
        </authorList>
    </citation>
    <scope>NUCLEOTIDE SEQUENCE [LARGE SCALE GENOMIC DNA]</scope>
    <source>
        <strain evidence="2">E3</strain>
    </source>
</reference>
<dbReference type="AlphaFoldDB" id="A0A0G4J6R8"/>
<name>A0A0G4J6R8_PLABS</name>